<keyword evidence="2" id="KW-1185">Reference proteome</keyword>
<proteinExistence type="predicted"/>
<evidence type="ECO:0000313" key="2">
    <source>
        <dbReference type="Proteomes" id="UP000738376"/>
    </source>
</evidence>
<dbReference type="EMBL" id="JAAVJL010000001">
    <property type="protein sequence ID" value="NMF56599.1"/>
    <property type="molecule type" value="Genomic_DNA"/>
</dbReference>
<dbReference type="RefSeq" id="WP_169361727.1">
    <property type="nucleotide sequence ID" value="NZ_JAAVJL010000001.1"/>
</dbReference>
<comment type="caution">
    <text evidence="1">The sequence shown here is derived from an EMBL/GenBank/DDBJ whole genome shotgun (WGS) entry which is preliminary data.</text>
</comment>
<dbReference type="Proteomes" id="UP000738376">
    <property type="component" value="Unassembled WGS sequence"/>
</dbReference>
<accession>A0ABX1LKG7</accession>
<protein>
    <submittedName>
        <fullName evidence="1">Uncharacterized protein</fullName>
    </submittedName>
</protein>
<name>A0ABX1LKG7_9CYAN</name>
<organism evidence="1 2">
    <name type="scientific">Pseudanabaena yagii GIHE-NHR1</name>
    <dbReference type="NCBI Taxonomy" id="2722753"/>
    <lineage>
        <taxon>Bacteria</taxon>
        <taxon>Bacillati</taxon>
        <taxon>Cyanobacteriota</taxon>
        <taxon>Cyanophyceae</taxon>
        <taxon>Pseudanabaenales</taxon>
        <taxon>Pseudanabaenaceae</taxon>
        <taxon>Pseudanabaena</taxon>
        <taxon>Pseudanabaena yagii</taxon>
    </lineage>
</organism>
<reference evidence="1 2" key="1">
    <citation type="submission" date="2020-03" db="EMBL/GenBank/DDBJ databases">
        <title>Draft Genome Sequence of 2-Methylisoborneol Producing Pseudanabaena yagii Strain GIHE-NHR1 Isolated from North Han River in South Korea.</title>
        <authorList>
            <person name="Jeong J."/>
        </authorList>
    </citation>
    <scope>NUCLEOTIDE SEQUENCE [LARGE SCALE GENOMIC DNA]</scope>
    <source>
        <strain evidence="1 2">GIHE-NHR1</strain>
    </source>
</reference>
<gene>
    <name evidence="1" type="ORF">HC246_00780</name>
</gene>
<sequence length="67" mass="7534">MGNTGFAIAEDMQCKDNASASYVITVNWKDALCRNILCIIASFRFHVQQLSLSPGISWSDENVPRIW</sequence>
<evidence type="ECO:0000313" key="1">
    <source>
        <dbReference type="EMBL" id="NMF56599.1"/>
    </source>
</evidence>